<feature type="domain" description="Tyrosine specific protein phosphatases" evidence="7">
    <location>
        <begin position="64"/>
        <end position="128"/>
    </location>
</feature>
<dbReference type="GO" id="GO:0004725">
    <property type="term" value="F:protein tyrosine phosphatase activity"/>
    <property type="evidence" value="ECO:0007669"/>
    <property type="project" value="UniProtKB-EC"/>
</dbReference>
<dbReference type="InterPro" id="IPR003595">
    <property type="entry name" value="Tyr_Pase_cat"/>
</dbReference>
<feature type="domain" description="Tyrosine-protein phosphatase" evidence="6">
    <location>
        <begin position="1"/>
        <end position="149"/>
    </location>
</feature>
<dbReference type="OMA" id="FAWQGMQ"/>
<dbReference type="SMART" id="SM00195">
    <property type="entry name" value="DSPc"/>
    <property type="match status" value="1"/>
</dbReference>
<proteinExistence type="inferred from homology"/>
<dbReference type="RefSeq" id="XP_019024017.1">
    <property type="nucleotide sequence ID" value="XM_019171197.1"/>
</dbReference>
<keyword evidence="9" id="KW-1185">Reference proteome</keyword>
<dbReference type="AlphaFoldDB" id="A0A0E9NF36"/>
<dbReference type="PROSITE" id="PS50054">
    <property type="entry name" value="TYR_PHOSPHATASE_DUAL"/>
    <property type="match status" value="1"/>
</dbReference>
<dbReference type="Pfam" id="PF00782">
    <property type="entry name" value="DSPc"/>
    <property type="match status" value="1"/>
</dbReference>
<evidence type="ECO:0000256" key="4">
    <source>
        <dbReference type="ARBA" id="ARBA00022912"/>
    </source>
</evidence>
<evidence type="ECO:0000256" key="5">
    <source>
        <dbReference type="PIRSR" id="PIRSR000941-50"/>
    </source>
</evidence>
<dbReference type="InterPro" id="IPR000340">
    <property type="entry name" value="Dual-sp_phosphatase_cat-dom"/>
</dbReference>
<dbReference type="PANTHER" id="PTHR45848">
    <property type="entry name" value="DUAL SPECIFICITY PROTEIN PHOSPHATASE 12 FAMILY MEMBER"/>
    <property type="match status" value="1"/>
</dbReference>
<dbReference type="STRING" id="698492.A0A0E9NF36"/>
<dbReference type="GO" id="GO:0008138">
    <property type="term" value="F:protein tyrosine/serine/threonine phosphatase activity"/>
    <property type="evidence" value="ECO:0007669"/>
    <property type="project" value="InterPro"/>
</dbReference>
<dbReference type="PROSITE" id="PS00028">
    <property type="entry name" value="ZINC_FINGER_C2H2_1"/>
    <property type="match status" value="1"/>
</dbReference>
<dbReference type="SMART" id="SM00404">
    <property type="entry name" value="PTPc_motif"/>
    <property type="match status" value="1"/>
</dbReference>
<dbReference type="PROSITE" id="PS00383">
    <property type="entry name" value="TYR_PHOSPHATASE_1"/>
    <property type="match status" value="1"/>
</dbReference>
<dbReference type="EMBL" id="BACD03000015">
    <property type="protein sequence ID" value="GAO48472.1"/>
    <property type="molecule type" value="Genomic_DNA"/>
</dbReference>
<reference evidence="8 9" key="2">
    <citation type="journal article" date="2014" name="J. Gen. Appl. Microbiol.">
        <title>The early diverging ascomycetous budding yeast Saitoella complicata has three histone deacetylases belonging to the Clr6, Hos2, and Rpd3 lineages.</title>
        <authorList>
            <person name="Nishida H."/>
            <person name="Matsumoto T."/>
            <person name="Kondo S."/>
            <person name="Hamamoto M."/>
            <person name="Yoshikawa H."/>
        </authorList>
    </citation>
    <scope>NUCLEOTIDE SEQUENCE [LARGE SCALE GENOMIC DNA]</scope>
    <source>
        <strain evidence="8 9">NRRL Y-17804</strain>
    </source>
</reference>
<dbReference type="GO" id="GO:0005634">
    <property type="term" value="C:nucleus"/>
    <property type="evidence" value="ECO:0007669"/>
    <property type="project" value="TreeGrafter"/>
</dbReference>
<evidence type="ECO:0000256" key="3">
    <source>
        <dbReference type="ARBA" id="ARBA00022801"/>
    </source>
</evidence>
<accession>A0A0E9NF36</accession>
<dbReference type="InterPro" id="IPR000387">
    <property type="entry name" value="Tyr_Pase_dom"/>
</dbReference>
<dbReference type="InterPro" id="IPR013087">
    <property type="entry name" value="Znf_C2H2_type"/>
</dbReference>
<dbReference type="InterPro" id="IPR016278">
    <property type="entry name" value="DUSP12"/>
</dbReference>
<dbReference type="Gene3D" id="3.90.190.10">
    <property type="entry name" value="Protein tyrosine phosphatase superfamily"/>
    <property type="match status" value="1"/>
</dbReference>
<dbReference type="InterPro" id="IPR016130">
    <property type="entry name" value="Tyr_Pase_AS"/>
</dbReference>
<reference evidence="8 9" key="3">
    <citation type="journal article" date="2015" name="Genome Announc.">
        <title>Draft Genome Sequence of the Archiascomycetous Yeast Saitoella complicata.</title>
        <authorList>
            <person name="Yamauchi K."/>
            <person name="Kondo S."/>
            <person name="Hamamoto M."/>
            <person name="Takahashi Y."/>
            <person name="Ogura Y."/>
            <person name="Hayashi T."/>
            <person name="Nishida H."/>
        </authorList>
    </citation>
    <scope>NUCLEOTIDE SEQUENCE [LARGE SCALE GENOMIC DNA]</scope>
    <source>
        <strain evidence="8 9">NRRL Y-17804</strain>
    </source>
</reference>
<dbReference type="CDD" id="cd14498">
    <property type="entry name" value="DSP"/>
    <property type="match status" value="1"/>
</dbReference>
<reference evidence="8 9" key="1">
    <citation type="journal article" date="2011" name="J. Gen. Appl. Microbiol.">
        <title>Draft genome sequencing of the enigmatic yeast Saitoella complicata.</title>
        <authorList>
            <person name="Nishida H."/>
            <person name="Hamamoto M."/>
            <person name="Sugiyama J."/>
        </authorList>
    </citation>
    <scope>NUCLEOTIDE SEQUENCE [LARGE SCALE GENOMIC DNA]</scope>
    <source>
        <strain evidence="8 9">NRRL Y-17804</strain>
    </source>
</reference>
<comment type="similarity">
    <text evidence="1">Belongs to the protein-tyrosine phosphatase family. Non-receptor class dual specificity subfamily.</text>
</comment>
<keyword evidence="3" id="KW-0378">Hydrolase</keyword>
<evidence type="ECO:0000313" key="9">
    <source>
        <dbReference type="Proteomes" id="UP000033140"/>
    </source>
</evidence>
<feature type="active site" description="Phosphocysteine intermediate" evidence="5">
    <location>
        <position position="93"/>
    </location>
</feature>
<sequence>MEEIVDRVYIGSLYTVRAGTLLKANGITHVVSALTDAANVLKIGNPLRPNITTLQLDVDDTDDEDLLRHIPTSNTFITAALEASPTNKVMIHCVAGVSRSATLLAAYLMSTLKIGLDDALRMMREKRPQVEPNPGFMRQLGIYESEGCPHGIEDTTGYRRWKREMESFTAGANGRAPVVAQYESVERTAGMSIGPVGVSLPGQAGGLAMEHAAKTVAQNSEGVNMVATSHPFARPTMSSPSASATTRQTKDVELRCKKCSHSIAQRKHIILHTPEKHFSTRRYSPQSFTPQSVLPTQCGLYFLDPIIWMKPELDKGEIEGKFGCPKCGSKIGNYAWQGMTCSCGEWITPGLAVQRGRVDEVPRRGQVMLPPRM</sequence>
<dbReference type="EC" id="3.1.3.48" evidence="2"/>
<evidence type="ECO:0000256" key="2">
    <source>
        <dbReference type="ARBA" id="ARBA00013064"/>
    </source>
</evidence>
<dbReference type="PROSITE" id="PS50056">
    <property type="entry name" value="TYR_PHOSPHATASE_2"/>
    <property type="match status" value="1"/>
</dbReference>
<evidence type="ECO:0000259" key="6">
    <source>
        <dbReference type="PROSITE" id="PS50054"/>
    </source>
</evidence>
<dbReference type="PIRSF" id="PIRSF000941">
    <property type="entry name" value="DUSP12"/>
    <property type="match status" value="1"/>
</dbReference>
<dbReference type="InterPro" id="IPR020422">
    <property type="entry name" value="TYR_PHOSPHATASE_DUAL_dom"/>
</dbReference>
<organism evidence="8 9">
    <name type="scientific">Saitoella complicata (strain BCRC 22490 / CBS 7301 / JCM 7358 / NBRC 10748 / NRRL Y-17804)</name>
    <dbReference type="NCBI Taxonomy" id="698492"/>
    <lineage>
        <taxon>Eukaryota</taxon>
        <taxon>Fungi</taxon>
        <taxon>Dikarya</taxon>
        <taxon>Ascomycota</taxon>
        <taxon>Taphrinomycotina</taxon>
        <taxon>Taphrinomycotina incertae sedis</taxon>
        <taxon>Saitoella</taxon>
    </lineage>
</organism>
<keyword evidence="4" id="KW-0904">Protein phosphatase</keyword>
<dbReference type="Proteomes" id="UP000033140">
    <property type="component" value="Unassembled WGS sequence"/>
</dbReference>
<dbReference type="PANTHER" id="PTHR45848:SF4">
    <property type="entry name" value="DUAL SPECIFICITY PROTEIN PHOSPHATASE 12"/>
    <property type="match status" value="1"/>
</dbReference>
<evidence type="ECO:0000259" key="7">
    <source>
        <dbReference type="PROSITE" id="PS50056"/>
    </source>
</evidence>
<evidence type="ECO:0000313" key="8">
    <source>
        <dbReference type="EMBL" id="GAO48472.1"/>
    </source>
</evidence>
<protein>
    <recommendedName>
        <fullName evidence="2">protein-tyrosine-phosphatase</fullName>
        <ecNumber evidence="2">3.1.3.48</ecNumber>
    </recommendedName>
</protein>
<dbReference type="SUPFAM" id="SSF52799">
    <property type="entry name" value="(Phosphotyrosine protein) phosphatases II"/>
    <property type="match status" value="1"/>
</dbReference>
<evidence type="ECO:0000256" key="1">
    <source>
        <dbReference type="ARBA" id="ARBA00008601"/>
    </source>
</evidence>
<dbReference type="OrthoDB" id="2017893at2759"/>
<gene>
    <name evidence="8" type="ORF">G7K_2645-t1</name>
</gene>
<name>A0A0E9NF36_SAICN</name>
<dbReference type="InterPro" id="IPR029021">
    <property type="entry name" value="Prot-tyrosine_phosphatase-like"/>
</dbReference>
<comment type="caution">
    <text evidence="8">The sequence shown here is derived from an EMBL/GenBank/DDBJ whole genome shotgun (WGS) entry which is preliminary data.</text>
</comment>